<dbReference type="PROSITE" id="PS50011">
    <property type="entry name" value="PROTEIN_KINASE_DOM"/>
    <property type="match status" value="1"/>
</dbReference>
<keyword evidence="14 18" id="KW-1133">Transmembrane helix</keyword>
<feature type="transmembrane region" description="Helical" evidence="18">
    <location>
        <begin position="308"/>
        <end position="329"/>
    </location>
</feature>
<keyword evidence="9 19" id="KW-0732">Signal</keyword>
<evidence type="ECO:0000256" key="15">
    <source>
        <dbReference type="ARBA" id="ARBA00023136"/>
    </source>
</evidence>
<accession>A0A843VUH7</accession>
<dbReference type="GO" id="GO:0030246">
    <property type="term" value="F:carbohydrate binding"/>
    <property type="evidence" value="ECO:0007669"/>
    <property type="project" value="UniProtKB-KW"/>
</dbReference>
<sequence>MARIPARFLTFFSGSLLFLLFLPSLPAAQTLQRRTHTLGDPFNDSYRSNLTTLKDASVNGNALQLTPDTRNNVSFLLNKSGRVLFPTPIRIWEDRPAAAAGNSSNTTAGSALQRLVISFNTSFHFNVFREANQTAGEGLAFIIVADGSGMPAGSEGGYLGLTNATIDGSAANQLVAVEFDTVKQPYDPDDNHVGIDVNSVVSVANRSLSELNITISPETAAVYTAWVDYSGSTKRIDVYVDNRGRPKPRAPALSAPLDLGANLAQVSYFGFAGSTGVSVYELNCILGWNLTVEVLPERSGGQGSFVKIGVPVLAAVAAVAVAGAAWFCYLRRRRRGKGKGDEKRLAGTLKSLPGTPREFGYKELKRATAGFDEKNRLGQGGFGVVYRGVIPGEGTQVAVKLFSRDTMQGDFLAELTIINRLRHKNLVRLLGWCHKNGKLLLVYDYMPNGSLDFHLYNPSPAGVRPLPWDRRYKVLAGVASALHYLHNEYEQKVVHRDLKASNILLDADFNARLGDFGLARAIDHGRTSYAEVELDGVPGTVGYVAPECFHTGKATRESDVFGFGAVILEVVCGRRPRSDVSGFRFVADWVWKLHREGCLLDAVDPQLGGEYSAEEAQRLLLLGLACSHPIPGDRPKTQAVVQIISGSVPPPKVPPFRPAFVWPSMVGDDDDGATSTIASSSAYVSTPGWTPHYTSKDSPDASFV</sequence>
<gene>
    <name evidence="21" type="ORF">Taro_032299</name>
</gene>
<dbReference type="GO" id="GO:0004674">
    <property type="term" value="F:protein serine/threonine kinase activity"/>
    <property type="evidence" value="ECO:0007669"/>
    <property type="project" value="UniProtKB-KW"/>
</dbReference>
<evidence type="ECO:0000256" key="13">
    <source>
        <dbReference type="ARBA" id="ARBA00022840"/>
    </source>
</evidence>
<dbReference type="Proteomes" id="UP000652761">
    <property type="component" value="Unassembled WGS sequence"/>
</dbReference>
<dbReference type="GO" id="GO:0006952">
    <property type="term" value="P:defense response"/>
    <property type="evidence" value="ECO:0007669"/>
    <property type="project" value="UniProtKB-ARBA"/>
</dbReference>
<dbReference type="PROSITE" id="PS00108">
    <property type="entry name" value="PROTEIN_KINASE_ST"/>
    <property type="match status" value="1"/>
</dbReference>
<dbReference type="SUPFAM" id="SSF56112">
    <property type="entry name" value="Protein kinase-like (PK-like)"/>
    <property type="match status" value="1"/>
</dbReference>
<evidence type="ECO:0000256" key="2">
    <source>
        <dbReference type="ARBA" id="ARBA00008536"/>
    </source>
</evidence>
<dbReference type="GO" id="GO:0051707">
    <property type="term" value="P:response to other organism"/>
    <property type="evidence" value="ECO:0007669"/>
    <property type="project" value="UniProtKB-ARBA"/>
</dbReference>
<evidence type="ECO:0000313" key="22">
    <source>
        <dbReference type="Proteomes" id="UP000652761"/>
    </source>
</evidence>
<dbReference type="EMBL" id="NMUH01002372">
    <property type="protein sequence ID" value="MQL99575.1"/>
    <property type="molecule type" value="Genomic_DNA"/>
</dbReference>
<protein>
    <recommendedName>
        <fullName evidence="4">non-specific serine/threonine protein kinase</fullName>
        <ecNumber evidence="4">2.7.11.1</ecNumber>
    </recommendedName>
</protein>
<evidence type="ECO:0000256" key="3">
    <source>
        <dbReference type="ARBA" id="ARBA00010217"/>
    </source>
</evidence>
<dbReference type="InterPro" id="IPR008271">
    <property type="entry name" value="Ser/Thr_kinase_AS"/>
</dbReference>
<evidence type="ECO:0000256" key="1">
    <source>
        <dbReference type="ARBA" id="ARBA00004251"/>
    </source>
</evidence>
<dbReference type="Gene3D" id="3.30.200.20">
    <property type="entry name" value="Phosphorylase Kinase, domain 1"/>
    <property type="match status" value="1"/>
</dbReference>
<feature type="signal peptide" evidence="19">
    <location>
        <begin position="1"/>
        <end position="27"/>
    </location>
</feature>
<feature type="chain" id="PRO_5032441254" description="non-specific serine/threonine protein kinase" evidence="19">
    <location>
        <begin position="28"/>
        <end position="704"/>
    </location>
</feature>
<dbReference type="InterPro" id="IPR000719">
    <property type="entry name" value="Prot_kinase_dom"/>
</dbReference>
<dbReference type="InterPro" id="IPR001220">
    <property type="entry name" value="Legume_lectin_dom"/>
</dbReference>
<dbReference type="GO" id="GO:0005524">
    <property type="term" value="F:ATP binding"/>
    <property type="evidence" value="ECO:0007669"/>
    <property type="project" value="UniProtKB-UniRule"/>
</dbReference>
<dbReference type="InterPro" id="IPR019825">
    <property type="entry name" value="Lectin_legB_Mn/Ca_BS"/>
</dbReference>
<dbReference type="InterPro" id="IPR011009">
    <property type="entry name" value="Kinase-like_dom_sf"/>
</dbReference>
<keyword evidence="16" id="KW-0325">Glycoprotein</keyword>
<dbReference type="PANTHER" id="PTHR27007">
    <property type="match status" value="1"/>
</dbReference>
<keyword evidence="5" id="KW-1003">Cell membrane</keyword>
<evidence type="ECO:0000256" key="16">
    <source>
        <dbReference type="ARBA" id="ARBA00023180"/>
    </source>
</evidence>
<keyword evidence="8 18" id="KW-0812">Transmembrane</keyword>
<dbReference type="FunFam" id="1.10.510.10:FF:000444">
    <property type="entry name" value="probable L-type lectin-domain containing receptor kinase S.5"/>
    <property type="match status" value="1"/>
</dbReference>
<evidence type="ECO:0000259" key="20">
    <source>
        <dbReference type="PROSITE" id="PS50011"/>
    </source>
</evidence>
<dbReference type="InterPro" id="IPR013320">
    <property type="entry name" value="ConA-like_dom_sf"/>
</dbReference>
<organism evidence="21 22">
    <name type="scientific">Colocasia esculenta</name>
    <name type="common">Wild taro</name>
    <name type="synonym">Arum esculentum</name>
    <dbReference type="NCBI Taxonomy" id="4460"/>
    <lineage>
        <taxon>Eukaryota</taxon>
        <taxon>Viridiplantae</taxon>
        <taxon>Streptophyta</taxon>
        <taxon>Embryophyta</taxon>
        <taxon>Tracheophyta</taxon>
        <taxon>Spermatophyta</taxon>
        <taxon>Magnoliopsida</taxon>
        <taxon>Liliopsida</taxon>
        <taxon>Araceae</taxon>
        <taxon>Aroideae</taxon>
        <taxon>Colocasieae</taxon>
        <taxon>Colocasia</taxon>
    </lineage>
</organism>
<keyword evidence="13 17" id="KW-0067">ATP-binding</keyword>
<keyword evidence="22" id="KW-1185">Reference proteome</keyword>
<keyword evidence="11 17" id="KW-0547">Nucleotide-binding</keyword>
<evidence type="ECO:0000256" key="12">
    <source>
        <dbReference type="ARBA" id="ARBA00022777"/>
    </source>
</evidence>
<evidence type="ECO:0000256" key="7">
    <source>
        <dbReference type="ARBA" id="ARBA00022679"/>
    </source>
</evidence>
<keyword evidence="15 18" id="KW-0472">Membrane</keyword>
<evidence type="ECO:0000313" key="21">
    <source>
        <dbReference type="EMBL" id="MQL99575.1"/>
    </source>
</evidence>
<feature type="domain" description="Protein kinase" evidence="20">
    <location>
        <begin position="371"/>
        <end position="660"/>
    </location>
</feature>
<dbReference type="Gene3D" id="1.10.510.10">
    <property type="entry name" value="Transferase(Phosphotransferase) domain 1"/>
    <property type="match status" value="1"/>
</dbReference>
<evidence type="ECO:0000256" key="11">
    <source>
        <dbReference type="ARBA" id="ARBA00022741"/>
    </source>
</evidence>
<evidence type="ECO:0000256" key="10">
    <source>
        <dbReference type="ARBA" id="ARBA00022734"/>
    </source>
</evidence>
<keyword evidence="12" id="KW-0418">Kinase</keyword>
<keyword evidence="6" id="KW-0723">Serine/threonine-protein kinase</keyword>
<keyword evidence="10" id="KW-0430">Lectin</keyword>
<evidence type="ECO:0000256" key="8">
    <source>
        <dbReference type="ARBA" id="ARBA00022692"/>
    </source>
</evidence>
<proteinExistence type="inferred from homology"/>
<dbReference type="Pfam" id="PF07714">
    <property type="entry name" value="PK_Tyr_Ser-Thr"/>
    <property type="match status" value="1"/>
</dbReference>
<dbReference type="InterPro" id="IPR050528">
    <property type="entry name" value="L-type_Lectin-RKs"/>
</dbReference>
<evidence type="ECO:0000256" key="17">
    <source>
        <dbReference type="PROSITE-ProRule" id="PRU10141"/>
    </source>
</evidence>
<dbReference type="Gene3D" id="2.60.120.200">
    <property type="match status" value="1"/>
</dbReference>
<evidence type="ECO:0000256" key="18">
    <source>
        <dbReference type="SAM" id="Phobius"/>
    </source>
</evidence>
<dbReference type="Pfam" id="PF00139">
    <property type="entry name" value="Lectin_legB"/>
    <property type="match status" value="1"/>
</dbReference>
<evidence type="ECO:0000256" key="9">
    <source>
        <dbReference type="ARBA" id="ARBA00022729"/>
    </source>
</evidence>
<dbReference type="OrthoDB" id="1913956at2759"/>
<evidence type="ECO:0000256" key="5">
    <source>
        <dbReference type="ARBA" id="ARBA00022475"/>
    </source>
</evidence>
<evidence type="ECO:0000256" key="14">
    <source>
        <dbReference type="ARBA" id="ARBA00022989"/>
    </source>
</evidence>
<name>A0A843VUH7_COLES</name>
<dbReference type="CDD" id="cd06899">
    <property type="entry name" value="lectin_legume_LecRK_Arcelin_ConA"/>
    <property type="match status" value="1"/>
</dbReference>
<dbReference type="PROSITE" id="PS00107">
    <property type="entry name" value="PROTEIN_KINASE_ATP"/>
    <property type="match status" value="1"/>
</dbReference>
<dbReference type="FunFam" id="3.30.200.20:FF:000320">
    <property type="entry name" value="probable L-type lectin-domain containing receptor kinase S.5"/>
    <property type="match status" value="1"/>
</dbReference>
<feature type="binding site" evidence="17">
    <location>
        <position position="400"/>
    </location>
    <ligand>
        <name>ATP</name>
        <dbReference type="ChEBI" id="CHEBI:30616"/>
    </ligand>
</feature>
<comment type="similarity">
    <text evidence="2">In the N-terminal section; belongs to the leguminous lectin family.</text>
</comment>
<reference evidence="21" key="1">
    <citation type="submission" date="2017-07" db="EMBL/GenBank/DDBJ databases">
        <title>Taro Niue Genome Assembly and Annotation.</title>
        <authorList>
            <person name="Atibalentja N."/>
            <person name="Keating K."/>
            <person name="Fields C.J."/>
        </authorList>
    </citation>
    <scope>NUCLEOTIDE SEQUENCE</scope>
    <source>
        <strain evidence="21">Niue_2</strain>
        <tissue evidence="21">Leaf</tissue>
    </source>
</reference>
<comment type="caution">
    <text evidence="21">The sequence shown here is derived from an EMBL/GenBank/DDBJ whole genome shotgun (WGS) entry which is preliminary data.</text>
</comment>
<comment type="similarity">
    <text evidence="3">In the C-terminal section; belongs to the protein kinase superfamily. Ser/Thr protein kinase family.</text>
</comment>
<dbReference type="InterPro" id="IPR017441">
    <property type="entry name" value="Protein_kinase_ATP_BS"/>
</dbReference>
<dbReference type="SUPFAM" id="SSF49899">
    <property type="entry name" value="Concanavalin A-like lectins/glucanases"/>
    <property type="match status" value="1"/>
</dbReference>
<keyword evidence="7" id="KW-0808">Transferase</keyword>
<dbReference type="AlphaFoldDB" id="A0A843VUH7"/>
<evidence type="ECO:0000256" key="6">
    <source>
        <dbReference type="ARBA" id="ARBA00022527"/>
    </source>
</evidence>
<dbReference type="CDD" id="cd14066">
    <property type="entry name" value="STKc_IRAK"/>
    <property type="match status" value="1"/>
</dbReference>
<evidence type="ECO:0000256" key="4">
    <source>
        <dbReference type="ARBA" id="ARBA00012513"/>
    </source>
</evidence>
<dbReference type="SMART" id="SM00220">
    <property type="entry name" value="S_TKc"/>
    <property type="match status" value="1"/>
</dbReference>
<comment type="subcellular location">
    <subcellularLocation>
        <location evidence="1">Cell membrane</location>
        <topology evidence="1">Single-pass type I membrane protein</topology>
    </subcellularLocation>
</comment>
<dbReference type="InterPro" id="IPR001245">
    <property type="entry name" value="Ser-Thr/Tyr_kinase_cat_dom"/>
</dbReference>
<dbReference type="GO" id="GO:0005886">
    <property type="term" value="C:plasma membrane"/>
    <property type="evidence" value="ECO:0007669"/>
    <property type="project" value="UniProtKB-SubCell"/>
</dbReference>
<dbReference type="PROSITE" id="PS00307">
    <property type="entry name" value="LECTIN_LEGUME_BETA"/>
    <property type="match status" value="1"/>
</dbReference>
<dbReference type="EC" id="2.7.11.1" evidence="4"/>
<evidence type="ECO:0000256" key="19">
    <source>
        <dbReference type="SAM" id="SignalP"/>
    </source>
</evidence>